<keyword evidence="1" id="KW-1133">Transmembrane helix</keyword>
<dbReference type="AlphaFoldDB" id="A0A5N5U871"/>
<feature type="transmembrane region" description="Helical" evidence="1">
    <location>
        <begin position="71"/>
        <end position="90"/>
    </location>
</feature>
<feature type="transmembrane region" description="Helical" evidence="1">
    <location>
        <begin position="539"/>
        <end position="564"/>
    </location>
</feature>
<name>A0A5N5U871_9EURY</name>
<dbReference type="Proteomes" id="UP000326865">
    <property type="component" value="Unassembled WGS sequence"/>
</dbReference>
<comment type="caution">
    <text evidence="2">The sequence shown here is derived from an EMBL/GenBank/DDBJ whole genome shotgun (WGS) entry which is preliminary data.</text>
</comment>
<feature type="transmembrane region" description="Helical" evidence="1">
    <location>
        <begin position="219"/>
        <end position="239"/>
    </location>
</feature>
<keyword evidence="1" id="KW-0472">Membrane</keyword>
<sequence length="565" mass="57748">MTPSVLPRLARLSPRTFTPDSDSDLSVALDLLAIDSDAEMWRRAGDGAALVLLAAGLAATLLVPSRMRPPALVVTLALATTVIVAATRLPPVVATVVRRRAFGGAPWLVCRAAMRLRVEPTLEAATAVAAANPATTLDRALAASVRRGRATGTAGVDDFLERWGSFLPLQRGIRLLADASRTSAADRPQAIERALDAVLDGVREQAAEDAAGLRGPVTAVYAFGVLLPLAFVAALPAASVAGLPISLPAVVVVYDLVLPVGLLAAGMWLTTKRPVTFPPTRIPATHPAVPGGPWCALATGAAVAGTAAVVAPLLLPAWAPPLAAVGFGLGTGLIVHYRPYRQLRAETAAVDAGLADVLYGVGRRVRDGDPVERAIDATHETLDSPASATFARANRQGATLGVGIETALCGERTPLATVPSRRVTDVARLFVAAARAGQPAGPSLAAAGEHLATLARVEEETRQSIRHATGTMGNTAALFGPLVGGVTVALAGRVSGSQLGEAIPQAGLALAVGVYVLLLAVVLTALATGLERGFDRSVVGYRVGLALVAATTTYLVSAVAGGLLV</sequence>
<accession>A0A5N5U871</accession>
<organism evidence="2 3">
    <name type="scientific">Halosegnis rubeus</name>
    <dbReference type="NCBI Taxonomy" id="2212850"/>
    <lineage>
        <taxon>Archaea</taxon>
        <taxon>Methanobacteriati</taxon>
        <taxon>Methanobacteriota</taxon>
        <taxon>Stenosarchaea group</taxon>
        <taxon>Halobacteria</taxon>
        <taxon>Halobacteriales</taxon>
        <taxon>Natronomonadaceae</taxon>
        <taxon>Halosegnis</taxon>
    </lineage>
</organism>
<feature type="transmembrane region" description="Helical" evidence="1">
    <location>
        <begin position="47"/>
        <end position="65"/>
    </location>
</feature>
<proteinExistence type="predicted"/>
<feature type="transmembrane region" description="Helical" evidence="1">
    <location>
        <begin position="476"/>
        <end position="494"/>
    </location>
</feature>
<keyword evidence="3" id="KW-1185">Reference proteome</keyword>
<protein>
    <submittedName>
        <fullName evidence="2">Type II secretion system protein</fullName>
    </submittedName>
</protein>
<feature type="transmembrane region" description="Helical" evidence="1">
    <location>
        <begin position="506"/>
        <end position="527"/>
    </location>
</feature>
<feature type="transmembrane region" description="Helical" evidence="1">
    <location>
        <begin position="317"/>
        <end position="337"/>
    </location>
</feature>
<dbReference type="RefSeq" id="WP_152133986.1">
    <property type="nucleotide sequence ID" value="NZ_QKKZ01000002.1"/>
</dbReference>
<keyword evidence="1" id="KW-0812">Transmembrane</keyword>
<dbReference type="EMBL" id="QKKZ01000002">
    <property type="protein sequence ID" value="KAB7514784.1"/>
    <property type="molecule type" value="Genomic_DNA"/>
</dbReference>
<evidence type="ECO:0000313" key="3">
    <source>
        <dbReference type="Proteomes" id="UP000326865"/>
    </source>
</evidence>
<reference evidence="2 3" key="1">
    <citation type="submission" date="2019-10" db="EMBL/GenBank/DDBJ databases">
        <title>Unraveling microbial dark matter from salterns through culturing: the case of the genus Halosegnis.</title>
        <authorList>
            <person name="Duran-Viseras A."/>
            <person name="Andrei A.-S."/>
            <person name="Vera-Gargallo B."/>
            <person name="Ghai R."/>
            <person name="Sanchez-Porro C."/>
            <person name="Ventosa A."/>
        </authorList>
    </citation>
    <scope>NUCLEOTIDE SEQUENCE [LARGE SCALE GENOMIC DNA]</scope>
    <source>
        <strain evidence="2 3">F18-79</strain>
    </source>
</reference>
<feature type="transmembrane region" description="Helical" evidence="1">
    <location>
        <begin position="245"/>
        <end position="270"/>
    </location>
</feature>
<gene>
    <name evidence="2" type="ORF">DM867_06640</name>
</gene>
<feature type="transmembrane region" description="Helical" evidence="1">
    <location>
        <begin position="291"/>
        <end position="311"/>
    </location>
</feature>
<evidence type="ECO:0000256" key="1">
    <source>
        <dbReference type="SAM" id="Phobius"/>
    </source>
</evidence>
<evidence type="ECO:0000313" key="2">
    <source>
        <dbReference type="EMBL" id="KAB7514784.1"/>
    </source>
</evidence>